<dbReference type="AlphaFoldDB" id="A0A1I1RKT7"/>
<dbReference type="STRING" id="870482.SAMN04487987_11074"/>
<dbReference type="RefSeq" id="WP_092853237.1">
    <property type="nucleotide sequence ID" value="NZ_FOMI01000010.1"/>
</dbReference>
<evidence type="ECO:0000259" key="1">
    <source>
        <dbReference type="Pfam" id="PF11827"/>
    </source>
</evidence>
<feature type="domain" description="DUF3347" evidence="1">
    <location>
        <begin position="41"/>
        <end position="129"/>
    </location>
</feature>
<evidence type="ECO:0000313" key="2">
    <source>
        <dbReference type="EMBL" id="SFD34914.1"/>
    </source>
</evidence>
<sequence length="173" mass="19575">MKNLLIAFALGICSYSQAQLSSSQEVSKDLAEKREILKQEITDNYLKIKEDLLRSDSKGAISHSIEFKKALSLFKFKKLTLDQMNQATKTRTELIGLASQLAKTTNINNQRKFFKNLSIKFWEIAEKLKAANVVLHQQICPMTGATWVSNSKEIKNPYYPKNMLACGKVKASI</sequence>
<name>A0A1I1RKT7_9FLAO</name>
<dbReference type="EMBL" id="FOMI01000010">
    <property type="protein sequence ID" value="SFD34914.1"/>
    <property type="molecule type" value="Genomic_DNA"/>
</dbReference>
<organism evidence="2 3">
    <name type="scientific">Algibacter pectinivorans</name>
    <dbReference type="NCBI Taxonomy" id="870482"/>
    <lineage>
        <taxon>Bacteria</taxon>
        <taxon>Pseudomonadati</taxon>
        <taxon>Bacteroidota</taxon>
        <taxon>Flavobacteriia</taxon>
        <taxon>Flavobacteriales</taxon>
        <taxon>Flavobacteriaceae</taxon>
        <taxon>Algibacter</taxon>
    </lineage>
</organism>
<gene>
    <name evidence="2" type="ORF">SAMN04487987_11074</name>
</gene>
<evidence type="ECO:0000313" key="3">
    <source>
        <dbReference type="Proteomes" id="UP000199439"/>
    </source>
</evidence>
<accession>A0A1I1RKT7</accession>
<dbReference type="Pfam" id="PF11827">
    <property type="entry name" value="DUF3347"/>
    <property type="match status" value="1"/>
</dbReference>
<dbReference type="Proteomes" id="UP000199439">
    <property type="component" value="Unassembled WGS sequence"/>
</dbReference>
<keyword evidence="3" id="KW-1185">Reference proteome</keyword>
<dbReference type="OrthoDB" id="5513217at2"/>
<dbReference type="InterPro" id="IPR021782">
    <property type="entry name" value="DUF3347"/>
</dbReference>
<reference evidence="3" key="1">
    <citation type="submission" date="2016-10" db="EMBL/GenBank/DDBJ databases">
        <authorList>
            <person name="Varghese N."/>
            <person name="Submissions S."/>
        </authorList>
    </citation>
    <scope>NUCLEOTIDE SEQUENCE [LARGE SCALE GENOMIC DNA]</scope>
    <source>
        <strain evidence="3">DSM 25730</strain>
    </source>
</reference>
<protein>
    <recommendedName>
        <fullName evidence="1">DUF3347 domain-containing protein</fullName>
    </recommendedName>
</protein>
<proteinExistence type="predicted"/>